<evidence type="ECO:0000313" key="2">
    <source>
        <dbReference type="WBParaSite" id="nRc.2.0.1.t36515-RA"/>
    </source>
</evidence>
<organism evidence="1 2">
    <name type="scientific">Romanomermis culicivorax</name>
    <name type="common">Nematode worm</name>
    <dbReference type="NCBI Taxonomy" id="13658"/>
    <lineage>
        <taxon>Eukaryota</taxon>
        <taxon>Metazoa</taxon>
        <taxon>Ecdysozoa</taxon>
        <taxon>Nematoda</taxon>
        <taxon>Enoplea</taxon>
        <taxon>Dorylaimia</taxon>
        <taxon>Mermithida</taxon>
        <taxon>Mermithoidea</taxon>
        <taxon>Mermithidae</taxon>
        <taxon>Romanomermis</taxon>
    </lineage>
</organism>
<accession>A0A915KDR6</accession>
<protein>
    <submittedName>
        <fullName evidence="2">Uncharacterized protein</fullName>
    </submittedName>
</protein>
<keyword evidence="1" id="KW-1185">Reference proteome</keyword>
<evidence type="ECO:0000313" key="1">
    <source>
        <dbReference type="Proteomes" id="UP000887565"/>
    </source>
</evidence>
<name>A0A915KDR6_ROMCU</name>
<sequence>MITSAHWTMTIEQKKAVWHLISVRINLLFFNIHDDAKLCEMQITFANFVVRSLGSRFIMSPSASSYAKDMAGHWNIHFTNLKKGISSNELTKSVPKSMHKIVTVPRGSGMPNKMNIKNGLISGILDATLFHAGHYGGEIVVQQNHVGCLFTDVAAGYAHGDADIGLKKRQIIVGVTACRVHRRIVDSVTGDGDDGTATLAPFDNHQLLLGRRAGEHDFLVCGQNNVQLIGRHVAELGAVNDASGGRSKGKKEILSFKLQS</sequence>
<reference evidence="2" key="1">
    <citation type="submission" date="2022-11" db="UniProtKB">
        <authorList>
            <consortium name="WormBaseParasite"/>
        </authorList>
    </citation>
    <scope>IDENTIFICATION</scope>
</reference>
<dbReference type="WBParaSite" id="nRc.2.0.1.t36515-RA">
    <property type="protein sequence ID" value="nRc.2.0.1.t36515-RA"/>
    <property type="gene ID" value="nRc.2.0.1.g36515"/>
</dbReference>
<dbReference type="AlphaFoldDB" id="A0A915KDR6"/>
<dbReference type="Proteomes" id="UP000887565">
    <property type="component" value="Unplaced"/>
</dbReference>
<proteinExistence type="predicted"/>